<evidence type="ECO:0000256" key="2">
    <source>
        <dbReference type="ARBA" id="ARBA00004370"/>
    </source>
</evidence>
<dbReference type="InterPro" id="IPR004108">
    <property type="entry name" value="Fe_hydrogenase_lsu_C"/>
</dbReference>
<dbReference type="Gene3D" id="3.10.20.740">
    <property type="match status" value="1"/>
</dbReference>
<dbReference type="InterPro" id="IPR049830">
    <property type="entry name" value="HndD"/>
</dbReference>
<organism evidence="17 18">
    <name type="scientific">Hominibacterium faecale</name>
    <dbReference type="NCBI Taxonomy" id="2839743"/>
    <lineage>
        <taxon>Bacteria</taxon>
        <taxon>Bacillati</taxon>
        <taxon>Bacillota</taxon>
        <taxon>Clostridia</taxon>
        <taxon>Peptostreptococcales</taxon>
        <taxon>Anaerovoracaceae</taxon>
        <taxon>Hominibacterium</taxon>
    </lineage>
</organism>
<evidence type="ECO:0000256" key="6">
    <source>
        <dbReference type="ARBA" id="ARBA00022723"/>
    </source>
</evidence>
<dbReference type="PROSITE" id="PS00198">
    <property type="entry name" value="4FE4S_FER_1"/>
    <property type="match status" value="1"/>
</dbReference>
<accession>A0A9J6QZ42</accession>
<dbReference type="InterPro" id="IPR017900">
    <property type="entry name" value="4Fe4S_Fe_S_CS"/>
</dbReference>
<dbReference type="InterPro" id="IPR009016">
    <property type="entry name" value="Fe_hydrogenase"/>
</dbReference>
<dbReference type="Pfam" id="PF12838">
    <property type="entry name" value="Fer4_7"/>
    <property type="match status" value="1"/>
</dbReference>
<evidence type="ECO:0000256" key="3">
    <source>
        <dbReference type="ARBA" id="ARBA00005404"/>
    </source>
</evidence>
<evidence type="ECO:0000256" key="9">
    <source>
        <dbReference type="ARBA" id="ARBA00023004"/>
    </source>
</evidence>
<dbReference type="Pfam" id="PF13510">
    <property type="entry name" value="Fer2_4"/>
    <property type="match status" value="1"/>
</dbReference>
<dbReference type="SUPFAM" id="SSF54292">
    <property type="entry name" value="2Fe-2S ferredoxin-like"/>
    <property type="match status" value="1"/>
</dbReference>
<dbReference type="Proteomes" id="UP001065549">
    <property type="component" value="Unassembled WGS sequence"/>
</dbReference>
<dbReference type="GO" id="GO:0042773">
    <property type="term" value="P:ATP synthesis coupled electron transport"/>
    <property type="evidence" value="ECO:0007669"/>
    <property type="project" value="InterPro"/>
</dbReference>
<evidence type="ECO:0000256" key="13">
    <source>
        <dbReference type="ARBA" id="ARBA00034078"/>
    </source>
</evidence>
<dbReference type="Gene3D" id="3.40.950.10">
    <property type="entry name" value="Fe-only Hydrogenase (Larger Subunit), Chain L, domain 3"/>
    <property type="match status" value="1"/>
</dbReference>
<dbReference type="InterPro" id="IPR003149">
    <property type="entry name" value="Fe_hydrogenase_ssu"/>
</dbReference>
<dbReference type="PANTHER" id="PTHR11615">
    <property type="entry name" value="NITRATE, FORMATE, IRON DEHYDROGENASE"/>
    <property type="match status" value="1"/>
</dbReference>
<keyword evidence="11" id="KW-0520">NAD</keyword>
<keyword evidence="6" id="KW-0479">Metal-binding</keyword>
<dbReference type="InterPro" id="IPR001041">
    <property type="entry name" value="2Fe-2S_ferredoxin-type"/>
</dbReference>
<dbReference type="InterPro" id="IPR036991">
    <property type="entry name" value="Fe_hydrogenase_ssu_sf"/>
</dbReference>
<evidence type="ECO:0000256" key="8">
    <source>
        <dbReference type="ARBA" id="ARBA00022967"/>
    </source>
</evidence>
<dbReference type="InterPro" id="IPR017896">
    <property type="entry name" value="4Fe4S_Fe-S-bd"/>
</dbReference>
<dbReference type="AlphaFoldDB" id="A0A9J6QZ42"/>
<dbReference type="GO" id="GO:0005506">
    <property type="term" value="F:iron ion binding"/>
    <property type="evidence" value="ECO:0007669"/>
    <property type="project" value="InterPro"/>
</dbReference>
<keyword evidence="7" id="KW-0677">Repeat</keyword>
<feature type="domain" description="2Fe-2S ferredoxin-type" evidence="14">
    <location>
        <begin position="1"/>
        <end position="78"/>
    </location>
</feature>
<dbReference type="Pfam" id="PF02256">
    <property type="entry name" value="Fe_hyd_SSU"/>
    <property type="match status" value="1"/>
</dbReference>
<sequence>MVKLTINDQKVTVPEGTTIMQAAREVGIEIPHLCYLKDINDIGACRVCIVELEGMEKLVTACNTPAEEGMVIYTNSPRVRATRKINVQLILSDHDGKCATCVRSGNCSLQTIANDLGILEIPYELIAERNRWDKRFPMIREASKCIKCMRCIQVCDKIQDMQVWNVSGSGFRTTVEVSGNIPIQEADCSLCGQCITHCPVGALRARDDVDKVFEALADPEKITMVQIAPAVRTAWGEGIGLGKEESTTGKLVSALRQVGFDYIFDTVYTADLTIMEEGSEFLEKFQNKNDNKWPMFTSCCPGWLRFVRSQYPEFVEYLSTAKSPQQMFGAMSKTYIARKLGLDPEKIFCVSIMPCVSKKFECDVRQVNDTGMEKDVDLVLTTRELSRMIRADRIKAEDLKDETFDEMFGQGTGAGLIFGASGGVMEAALRSAYYLITGKNSKPDAFKRVRGPKGWKSSVFEIEGVPVHVAVVSGLGNARKLLESIKSGQVSYDFVEIMACPGGCAGGGGQPIQDGADMAADRGKILYGLDSVADSRFSHENPAVQMTYEEYLGKPLSKRSHELLHTSLEQ</sequence>
<dbReference type="EMBL" id="JAOSHN010000013">
    <property type="protein sequence ID" value="MCU7380714.1"/>
    <property type="molecule type" value="Genomic_DNA"/>
</dbReference>
<dbReference type="PROSITE" id="PS51839">
    <property type="entry name" value="4FE4S_HC3"/>
    <property type="match status" value="1"/>
</dbReference>
<dbReference type="FunFam" id="3.10.20.740:FF:000004">
    <property type="entry name" value="NADH-quinone oxidoreductase"/>
    <property type="match status" value="1"/>
</dbReference>
<dbReference type="InterPro" id="IPR013352">
    <property type="entry name" value="Fe_hydrogenase_subset"/>
</dbReference>
<gene>
    <name evidence="17" type="ORF">OBO34_20585</name>
</gene>
<evidence type="ECO:0000256" key="11">
    <source>
        <dbReference type="ARBA" id="ARBA00023027"/>
    </source>
</evidence>
<protein>
    <submittedName>
        <fullName evidence="17">NADH-dependent [FeFe] hydrogenase, group A6</fullName>
    </submittedName>
</protein>
<keyword evidence="9" id="KW-0408">Iron</keyword>
<feature type="domain" description="4Fe-4S ferredoxin-type" evidence="15">
    <location>
        <begin position="135"/>
        <end position="166"/>
    </location>
</feature>
<dbReference type="SUPFAM" id="SSF54862">
    <property type="entry name" value="4Fe-4S ferredoxins"/>
    <property type="match status" value="1"/>
</dbReference>
<evidence type="ECO:0000256" key="5">
    <source>
        <dbReference type="ARBA" id="ARBA00022714"/>
    </source>
</evidence>
<dbReference type="SUPFAM" id="SSF53920">
    <property type="entry name" value="Fe-only hydrogenase"/>
    <property type="match status" value="1"/>
</dbReference>
<dbReference type="GO" id="GO:0008137">
    <property type="term" value="F:NADH dehydrogenase (ubiquinone) activity"/>
    <property type="evidence" value="ECO:0007669"/>
    <property type="project" value="InterPro"/>
</dbReference>
<name>A0A9J6QZ42_9FIRM</name>
<keyword evidence="18" id="KW-1185">Reference proteome</keyword>
<dbReference type="InterPro" id="IPR000283">
    <property type="entry name" value="NADH_UbQ_OxRdtase_75kDa_su_CS"/>
</dbReference>
<evidence type="ECO:0000259" key="15">
    <source>
        <dbReference type="PROSITE" id="PS51379"/>
    </source>
</evidence>
<dbReference type="RefSeq" id="WP_253019380.1">
    <property type="nucleotide sequence ID" value="NZ_JAOSHN010000013.1"/>
</dbReference>
<dbReference type="Pfam" id="PF10588">
    <property type="entry name" value="NADH-G_4Fe-4S_3"/>
    <property type="match status" value="1"/>
</dbReference>
<comment type="similarity">
    <text evidence="3">Belongs to the complex I 75 kDa subunit family.</text>
</comment>
<evidence type="ECO:0000313" key="17">
    <source>
        <dbReference type="EMBL" id="MCU7380714.1"/>
    </source>
</evidence>
<dbReference type="InterPro" id="IPR050340">
    <property type="entry name" value="Cytosolic_Fe-S_CAF"/>
</dbReference>
<dbReference type="PROSITE" id="PS51085">
    <property type="entry name" value="2FE2S_FER_2"/>
    <property type="match status" value="1"/>
</dbReference>
<keyword evidence="4" id="KW-0004">4Fe-4S</keyword>
<evidence type="ECO:0000256" key="12">
    <source>
        <dbReference type="ARBA" id="ARBA00023136"/>
    </source>
</evidence>
<dbReference type="GO" id="GO:0008901">
    <property type="term" value="F:ferredoxin hydrogenase activity"/>
    <property type="evidence" value="ECO:0007669"/>
    <property type="project" value="InterPro"/>
</dbReference>
<dbReference type="Gene3D" id="3.40.50.1780">
    <property type="match status" value="1"/>
</dbReference>
<dbReference type="NCBIfam" id="NF040763">
    <property type="entry name" value="FeFe_hydrog_A6"/>
    <property type="match status" value="1"/>
</dbReference>
<dbReference type="Pfam" id="PF02906">
    <property type="entry name" value="Fe_hyd_lg_C"/>
    <property type="match status" value="1"/>
</dbReference>
<dbReference type="GO" id="GO:0051539">
    <property type="term" value="F:4 iron, 4 sulfur cluster binding"/>
    <property type="evidence" value="ECO:0007669"/>
    <property type="project" value="UniProtKB-KW"/>
</dbReference>
<comment type="cofactor">
    <cofactor evidence="1">
        <name>[4Fe-4S] cluster</name>
        <dbReference type="ChEBI" id="CHEBI:49883"/>
    </cofactor>
</comment>
<dbReference type="CDD" id="cd00207">
    <property type="entry name" value="fer2"/>
    <property type="match status" value="1"/>
</dbReference>
<dbReference type="GO" id="GO:0016020">
    <property type="term" value="C:membrane"/>
    <property type="evidence" value="ECO:0007669"/>
    <property type="project" value="UniProtKB-SubCell"/>
</dbReference>
<feature type="domain" description="4Fe-4S ferredoxin-type" evidence="15">
    <location>
        <begin position="179"/>
        <end position="208"/>
    </location>
</feature>
<dbReference type="NCBIfam" id="TIGR02512">
    <property type="entry name" value="FeFe_hydrog_A"/>
    <property type="match status" value="1"/>
</dbReference>
<comment type="cofactor">
    <cofactor evidence="13">
        <name>[2Fe-2S] cluster</name>
        <dbReference type="ChEBI" id="CHEBI:190135"/>
    </cofactor>
</comment>
<evidence type="ECO:0000256" key="7">
    <source>
        <dbReference type="ARBA" id="ARBA00022737"/>
    </source>
</evidence>
<evidence type="ECO:0000313" key="18">
    <source>
        <dbReference type="Proteomes" id="UP001065549"/>
    </source>
</evidence>
<dbReference type="InterPro" id="IPR019574">
    <property type="entry name" value="NADH_UbQ_OxRdtase_Gsu_4Fe4S-bd"/>
</dbReference>
<keyword evidence="8" id="KW-1278">Translocase</keyword>
<evidence type="ECO:0000256" key="4">
    <source>
        <dbReference type="ARBA" id="ARBA00022485"/>
    </source>
</evidence>
<dbReference type="FunFam" id="3.30.70.20:FF:000035">
    <property type="entry name" value="Iron hydrogenase 1"/>
    <property type="match status" value="1"/>
</dbReference>
<evidence type="ECO:0000256" key="10">
    <source>
        <dbReference type="ARBA" id="ARBA00023014"/>
    </source>
</evidence>
<dbReference type="InterPro" id="IPR036010">
    <property type="entry name" value="2Fe-2S_ferredoxin-like_sf"/>
</dbReference>
<dbReference type="PROSITE" id="PS00641">
    <property type="entry name" value="COMPLEX1_75K_1"/>
    <property type="match status" value="1"/>
</dbReference>
<proteinExistence type="inferred from homology"/>
<dbReference type="SMART" id="SM00902">
    <property type="entry name" value="Fe_hyd_SSU"/>
    <property type="match status" value="1"/>
</dbReference>
<feature type="domain" description="4Fe-4S His(Cys)3-ligated-type" evidence="16">
    <location>
        <begin position="78"/>
        <end position="117"/>
    </location>
</feature>
<keyword evidence="12" id="KW-0472">Membrane</keyword>
<evidence type="ECO:0000256" key="1">
    <source>
        <dbReference type="ARBA" id="ARBA00001966"/>
    </source>
</evidence>
<keyword evidence="10" id="KW-0411">Iron-sulfur</keyword>
<keyword evidence="5" id="KW-0001">2Fe-2S</keyword>
<evidence type="ECO:0000259" key="16">
    <source>
        <dbReference type="PROSITE" id="PS51839"/>
    </source>
</evidence>
<dbReference type="SMART" id="SM00929">
    <property type="entry name" value="NADH-G_4Fe-4S_3"/>
    <property type="match status" value="1"/>
</dbReference>
<dbReference type="Gene3D" id="3.30.70.20">
    <property type="match status" value="1"/>
</dbReference>
<dbReference type="PROSITE" id="PS51379">
    <property type="entry name" value="4FE4S_FER_2"/>
    <property type="match status" value="2"/>
</dbReference>
<comment type="subcellular location">
    <subcellularLocation>
        <location evidence="2">Membrane</location>
    </subcellularLocation>
</comment>
<reference evidence="17" key="1">
    <citation type="submission" date="2022-09" db="EMBL/GenBank/DDBJ databases">
        <title>Culturomic study of gut microbiota in children with autism spectrum disorder.</title>
        <authorList>
            <person name="Efimov B.A."/>
            <person name="Chaplin A.V."/>
            <person name="Sokolova S.R."/>
            <person name="Pikina A.P."/>
            <person name="Korzhanova M."/>
            <person name="Belova V."/>
            <person name="Korostin D."/>
        </authorList>
    </citation>
    <scope>NUCLEOTIDE SEQUENCE</scope>
    <source>
        <strain evidence="17">ASD5510</strain>
    </source>
</reference>
<comment type="caution">
    <text evidence="17">The sequence shown here is derived from an EMBL/GenBank/DDBJ whole genome shotgun (WGS) entry which is preliminary data.</text>
</comment>
<dbReference type="Gene3D" id="4.10.260.20">
    <property type="entry name" value="Iron hydrogenase, small subunit"/>
    <property type="match status" value="1"/>
</dbReference>
<dbReference type="GO" id="GO:0051537">
    <property type="term" value="F:2 iron, 2 sulfur cluster binding"/>
    <property type="evidence" value="ECO:0007669"/>
    <property type="project" value="UniProtKB-KW"/>
</dbReference>
<evidence type="ECO:0000259" key="14">
    <source>
        <dbReference type="PROSITE" id="PS51085"/>
    </source>
</evidence>